<evidence type="ECO:0000313" key="1">
    <source>
        <dbReference type="EMBL" id="KJV76944.1"/>
    </source>
</evidence>
<protein>
    <submittedName>
        <fullName evidence="1">Putative transposase</fullName>
    </submittedName>
</protein>
<dbReference type="AlphaFoldDB" id="A0A0F3PCG1"/>
<comment type="caution">
    <text evidence="1">The sequence shown here is derived from an EMBL/GenBank/DDBJ whole genome shotgun (WGS) entry which is preliminary data.</text>
</comment>
<dbReference type="EMBL" id="LAOA01000012">
    <property type="protein sequence ID" value="KJV76944.1"/>
    <property type="molecule type" value="Genomic_DNA"/>
</dbReference>
<dbReference type="PATRIC" id="fig|1359175.3.peg.328"/>
<evidence type="ECO:0000313" key="2">
    <source>
        <dbReference type="Proteomes" id="UP000033671"/>
    </source>
</evidence>
<gene>
    <name evidence="1" type="ORF">OTSTA716_0517</name>
</gene>
<organism evidence="1 2">
    <name type="scientific">Orientia tsutsugamushi str. TA716</name>
    <dbReference type="NCBI Taxonomy" id="1359175"/>
    <lineage>
        <taxon>Bacteria</taxon>
        <taxon>Pseudomonadati</taxon>
        <taxon>Pseudomonadota</taxon>
        <taxon>Alphaproteobacteria</taxon>
        <taxon>Rickettsiales</taxon>
        <taxon>Rickettsiaceae</taxon>
        <taxon>Rickettsieae</taxon>
        <taxon>Orientia</taxon>
    </lineage>
</organism>
<reference evidence="1 2" key="1">
    <citation type="submission" date="2015-01" db="EMBL/GenBank/DDBJ databases">
        <title>Genome Sequencing of Rickettsiales.</title>
        <authorList>
            <person name="Daugherty S.C."/>
            <person name="Su Q."/>
            <person name="Abolude K."/>
            <person name="Beier-Sexton M."/>
            <person name="Carlyon J.A."/>
            <person name="Carter R."/>
            <person name="Day N.P."/>
            <person name="Dumler S.J."/>
            <person name="Dyachenko V."/>
            <person name="Godinez A."/>
            <person name="Kurtti T.J."/>
            <person name="Lichay M."/>
            <person name="Mullins K.E."/>
            <person name="Ott S."/>
            <person name="Pappas-Brown V."/>
            <person name="Paris D.H."/>
            <person name="Patel P."/>
            <person name="Richards A.L."/>
            <person name="Sadzewicz L."/>
            <person name="Sears K."/>
            <person name="Seidman D."/>
            <person name="Sengamalay N."/>
            <person name="Stenos J."/>
            <person name="Tallon L.J."/>
            <person name="Vincent G."/>
            <person name="Fraser C.M."/>
            <person name="Munderloh U."/>
            <person name="Dunning-Hotopp J.C."/>
        </authorList>
    </citation>
    <scope>NUCLEOTIDE SEQUENCE [LARGE SCALE GENOMIC DNA]</scope>
    <source>
        <strain evidence="1 2">TA716</strain>
    </source>
</reference>
<accession>A0A0F3PCG1</accession>
<dbReference type="Proteomes" id="UP000033671">
    <property type="component" value="Unassembled WGS sequence"/>
</dbReference>
<sequence>MLKRFKIIADKYQNRRKRLGIRFNLISGIYNFELP</sequence>
<proteinExistence type="predicted"/>
<name>A0A0F3PCG1_ORITS</name>